<feature type="signal peptide" evidence="2">
    <location>
        <begin position="1"/>
        <end position="21"/>
    </location>
</feature>
<name>A0A8R2DJZ2_BOMMO</name>
<organism evidence="3 4">
    <name type="scientific">Bombyx mori</name>
    <name type="common">Silk moth</name>
    <dbReference type="NCBI Taxonomy" id="7091"/>
    <lineage>
        <taxon>Eukaryota</taxon>
        <taxon>Metazoa</taxon>
        <taxon>Ecdysozoa</taxon>
        <taxon>Arthropoda</taxon>
        <taxon>Hexapoda</taxon>
        <taxon>Insecta</taxon>
        <taxon>Pterygota</taxon>
        <taxon>Neoptera</taxon>
        <taxon>Endopterygota</taxon>
        <taxon>Lepidoptera</taxon>
        <taxon>Glossata</taxon>
        <taxon>Ditrysia</taxon>
        <taxon>Bombycoidea</taxon>
        <taxon>Bombycidae</taxon>
        <taxon>Bombycinae</taxon>
        <taxon>Bombyx</taxon>
    </lineage>
</organism>
<proteinExistence type="predicted"/>
<evidence type="ECO:0000313" key="4">
    <source>
        <dbReference type="Proteomes" id="UP000005204"/>
    </source>
</evidence>
<sequence>MAARLCVYVFVIYATLQNVTGKPFFGVGFWCDLFCDEDYSSTSSSDDYDYCDDCTPRRRTTTTVSPAPALMLPNLMLSQNGLNMTISQVSGAYQVSMIPFVSQSGATMGTAAGAAQPVPAATNPEPAVAAPPAPAPAAAAPAAAAPAAAAPAAAAPAAAAPAAAAPAAATPAPAAAGAPAAAATPAPAAAAPAAATPAPGK</sequence>
<keyword evidence="4" id="KW-1185">Reference proteome</keyword>
<evidence type="ECO:0000256" key="2">
    <source>
        <dbReference type="SAM" id="SignalP"/>
    </source>
</evidence>
<reference evidence="4" key="1">
    <citation type="journal article" date="2008" name="Insect Biochem. Mol. Biol.">
        <title>The genome of a lepidopteran model insect, the silkworm Bombyx mori.</title>
        <authorList>
            <consortium name="International Silkworm Genome Consortium"/>
        </authorList>
    </citation>
    <scope>NUCLEOTIDE SEQUENCE [LARGE SCALE GENOMIC DNA]</scope>
    <source>
        <strain evidence="4">p50T</strain>
    </source>
</reference>
<accession>A0A8R2DJZ2</accession>
<feature type="chain" id="PRO_5035727816" description="Cuticle protein" evidence="2">
    <location>
        <begin position="22"/>
        <end position="201"/>
    </location>
</feature>
<evidence type="ECO:0008006" key="5">
    <source>
        <dbReference type="Google" id="ProtNLM"/>
    </source>
</evidence>
<dbReference type="EnsemblMetazoa" id="XM_021346179.2">
    <property type="protein sequence ID" value="XP_021201854.1"/>
    <property type="gene ID" value="LOC101744399"/>
</dbReference>
<evidence type="ECO:0000313" key="3">
    <source>
        <dbReference type="EnsemblMetazoa" id="XP_021201854.1"/>
    </source>
</evidence>
<protein>
    <recommendedName>
        <fullName evidence="5">Cuticle protein</fullName>
    </recommendedName>
</protein>
<dbReference type="AlphaFoldDB" id="A0A8R2DJZ2"/>
<feature type="region of interest" description="Disordered" evidence="1">
    <location>
        <begin position="174"/>
        <end position="201"/>
    </location>
</feature>
<keyword evidence="2" id="KW-0732">Signal</keyword>
<reference evidence="3" key="2">
    <citation type="submission" date="2022-06" db="UniProtKB">
        <authorList>
            <consortium name="EnsemblMetazoa"/>
        </authorList>
    </citation>
    <scope>IDENTIFICATION</scope>
    <source>
        <strain evidence="3">p50T (Dazao)</strain>
    </source>
</reference>
<feature type="region of interest" description="Disordered" evidence="1">
    <location>
        <begin position="116"/>
        <end position="135"/>
    </location>
</feature>
<dbReference type="Proteomes" id="UP000005204">
    <property type="component" value="Unassembled WGS sequence"/>
</dbReference>
<evidence type="ECO:0000256" key="1">
    <source>
        <dbReference type="SAM" id="MobiDB-lite"/>
    </source>
</evidence>
<feature type="compositionally biased region" description="Low complexity" evidence="1">
    <location>
        <begin position="116"/>
        <end position="128"/>
    </location>
</feature>